<feature type="compositionally biased region" description="Basic and acidic residues" evidence="4">
    <location>
        <begin position="372"/>
        <end position="382"/>
    </location>
</feature>
<dbReference type="SUPFAM" id="SSF50156">
    <property type="entry name" value="PDZ domain-like"/>
    <property type="match status" value="2"/>
</dbReference>
<gene>
    <name evidence="9" type="primary">LOC101853418</name>
</gene>
<dbReference type="GeneID" id="101853418"/>
<dbReference type="Pfam" id="PF00625">
    <property type="entry name" value="Guanylate_kin"/>
    <property type="match status" value="1"/>
</dbReference>
<evidence type="ECO:0000259" key="6">
    <source>
        <dbReference type="PROSITE" id="PS50052"/>
    </source>
</evidence>
<dbReference type="SMART" id="SM00072">
    <property type="entry name" value="GuKc"/>
    <property type="match status" value="1"/>
</dbReference>
<dbReference type="SMART" id="SM00228">
    <property type="entry name" value="PDZ"/>
    <property type="match status" value="2"/>
</dbReference>
<organism evidence="8 9">
    <name type="scientific">Aplysia californica</name>
    <name type="common">California sea hare</name>
    <dbReference type="NCBI Taxonomy" id="6500"/>
    <lineage>
        <taxon>Eukaryota</taxon>
        <taxon>Metazoa</taxon>
        <taxon>Spiralia</taxon>
        <taxon>Lophotrochozoa</taxon>
        <taxon>Mollusca</taxon>
        <taxon>Gastropoda</taxon>
        <taxon>Heterobranchia</taxon>
        <taxon>Euthyneura</taxon>
        <taxon>Tectipleura</taxon>
        <taxon>Aplysiida</taxon>
        <taxon>Aplysioidea</taxon>
        <taxon>Aplysiidae</taxon>
        <taxon>Aplysia</taxon>
    </lineage>
</organism>
<evidence type="ECO:0000313" key="9">
    <source>
        <dbReference type="RefSeq" id="XP_005110912.2"/>
    </source>
</evidence>
<dbReference type="CDD" id="cd06731">
    <property type="entry name" value="PDZ1_MAGI-1_3-like"/>
    <property type="match status" value="1"/>
</dbReference>
<feature type="region of interest" description="Disordered" evidence="4">
    <location>
        <begin position="197"/>
        <end position="256"/>
    </location>
</feature>
<feature type="domain" description="WW" evidence="5">
    <location>
        <begin position="321"/>
        <end position="354"/>
    </location>
</feature>
<keyword evidence="2" id="KW-0677">Repeat</keyword>
<comment type="subcellular location">
    <subcellularLocation>
        <location evidence="1">Membrane</location>
        <topology evidence="1">Peripheral membrane protein</topology>
    </subcellularLocation>
</comment>
<evidence type="ECO:0000256" key="1">
    <source>
        <dbReference type="ARBA" id="ARBA00004170"/>
    </source>
</evidence>
<feature type="domain" description="WW" evidence="5">
    <location>
        <begin position="274"/>
        <end position="307"/>
    </location>
</feature>
<dbReference type="InterPro" id="IPR001202">
    <property type="entry name" value="WW_dom"/>
</dbReference>
<dbReference type="Gene3D" id="2.20.70.10">
    <property type="match status" value="2"/>
</dbReference>
<dbReference type="PROSITE" id="PS50020">
    <property type="entry name" value="WW_DOMAIN_2"/>
    <property type="match status" value="2"/>
</dbReference>
<keyword evidence="9" id="KW-0418">Kinase</keyword>
<feature type="domain" description="Guanylate kinase-like" evidence="6">
    <location>
        <begin position="105"/>
        <end position="199"/>
    </location>
</feature>
<dbReference type="CDD" id="cd00201">
    <property type="entry name" value="WW"/>
    <property type="match status" value="2"/>
</dbReference>
<dbReference type="PANTHER" id="PTHR10316:SF40">
    <property type="entry name" value="LD27118P"/>
    <property type="match status" value="1"/>
</dbReference>
<dbReference type="PROSITE" id="PS50106">
    <property type="entry name" value="PDZ"/>
    <property type="match status" value="1"/>
</dbReference>
<dbReference type="InterPro" id="IPR036020">
    <property type="entry name" value="WW_dom_sf"/>
</dbReference>
<dbReference type="GO" id="GO:0016301">
    <property type="term" value="F:kinase activity"/>
    <property type="evidence" value="ECO:0007669"/>
    <property type="project" value="UniProtKB-KW"/>
</dbReference>
<dbReference type="InterPro" id="IPR036034">
    <property type="entry name" value="PDZ_sf"/>
</dbReference>
<proteinExistence type="predicted"/>
<dbReference type="RefSeq" id="XP_005110912.2">
    <property type="nucleotide sequence ID" value="XM_005110855.3"/>
</dbReference>
<dbReference type="Pfam" id="PF00595">
    <property type="entry name" value="PDZ"/>
    <property type="match status" value="1"/>
</dbReference>
<dbReference type="PROSITE" id="PS01159">
    <property type="entry name" value="WW_DOMAIN_1"/>
    <property type="match status" value="1"/>
</dbReference>
<feature type="domain" description="PDZ" evidence="7">
    <location>
        <begin position="412"/>
        <end position="495"/>
    </location>
</feature>
<dbReference type="InterPro" id="IPR008145">
    <property type="entry name" value="GK/Ca_channel_bsu"/>
</dbReference>
<evidence type="ECO:0000259" key="7">
    <source>
        <dbReference type="PROSITE" id="PS50106"/>
    </source>
</evidence>
<feature type="region of interest" description="Disordered" evidence="4">
    <location>
        <begin position="560"/>
        <end position="589"/>
    </location>
</feature>
<name>A0ABM0K7X3_APLCA</name>
<dbReference type="PROSITE" id="PS50052">
    <property type="entry name" value="GUANYLATE_KINASE_2"/>
    <property type="match status" value="1"/>
</dbReference>
<keyword evidence="9" id="KW-0808">Transferase</keyword>
<keyword evidence="8" id="KW-1185">Reference proteome</keyword>
<protein>
    <submittedName>
        <fullName evidence="9">Membrane-associated guanylate kinase, WW and PDZ domain-containing protein 1</fullName>
    </submittedName>
</protein>
<evidence type="ECO:0000256" key="3">
    <source>
        <dbReference type="ARBA" id="ARBA00023136"/>
    </source>
</evidence>
<dbReference type="InterPro" id="IPR008144">
    <property type="entry name" value="Guanylate_kin-like_dom"/>
</dbReference>
<dbReference type="Proteomes" id="UP000694888">
    <property type="component" value="Unplaced"/>
</dbReference>
<dbReference type="SUPFAM" id="SSF51045">
    <property type="entry name" value="WW domain"/>
    <property type="match status" value="2"/>
</dbReference>
<dbReference type="SMART" id="SM00456">
    <property type="entry name" value="WW"/>
    <property type="match status" value="2"/>
</dbReference>
<dbReference type="InterPro" id="IPR001478">
    <property type="entry name" value="PDZ"/>
</dbReference>
<evidence type="ECO:0000256" key="4">
    <source>
        <dbReference type="SAM" id="MobiDB-lite"/>
    </source>
</evidence>
<dbReference type="PANTHER" id="PTHR10316">
    <property type="entry name" value="MEMBRANE ASSOCIATED GUANYLATE KINASE-RELATED"/>
    <property type="match status" value="1"/>
</dbReference>
<feature type="compositionally biased region" description="Low complexity" evidence="4">
    <location>
        <begin position="560"/>
        <end position="577"/>
    </location>
</feature>
<evidence type="ECO:0000259" key="5">
    <source>
        <dbReference type="PROSITE" id="PS50020"/>
    </source>
</evidence>
<dbReference type="InterPro" id="IPR020590">
    <property type="entry name" value="Guanylate_kinase_CS"/>
</dbReference>
<keyword evidence="3" id="KW-0472">Membrane</keyword>
<dbReference type="SUPFAM" id="SSF52540">
    <property type="entry name" value="P-loop containing nucleoside triphosphate hydrolases"/>
    <property type="match status" value="1"/>
</dbReference>
<dbReference type="Pfam" id="PF00397">
    <property type="entry name" value="WW"/>
    <property type="match status" value="2"/>
</dbReference>
<feature type="region of interest" description="Disordered" evidence="4">
    <location>
        <begin position="356"/>
        <end position="387"/>
    </location>
</feature>
<reference evidence="9" key="1">
    <citation type="submission" date="2025-08" db="UniProtKB">
        <authorList>
            <consortium name="RefSeq"/>
        </authorList>
    </citation>
    <scope>IDENTIFICATION</scope>
</reference>
<accession>A0ABM0K7X3</accession>
<dbReference type="Gene3D" id="2.30.42.10">
    <property type="match status" value="3"/>
</dbReference>
<dbReference type="InterPro" id="IPR027417">
    <property type="entry name" value="P-loop_NTPase"/>
</dbReference>
<feature type="non-terminal residue" evidence="9">
    <location>
        <position position="659"/>
    </location>
</feature>
<dbReference type="Gene3D" id="3.30.63.10">
    <property type="entry name" value="Guanylate Kinase phosphate binding domain"/>
    <property type="match status" value="1"/>
</dbReference>
<evidence type="ECO:0000313" key="8">
    <source>
        <dbReference type="Proteomes" id="UP000694888"/>
    </source>
</evidence>
<dbReference type="PROSITE" id="PS00856">
    <property type="entry name" value="GUANYLATE_KINASE_1"/>
    <property type="match status" value="1"/>
</dbReference>
<sequence length="659" mass="71951">MIKNNQLPSPRGPPPPEKRVEIHWTKQVRETVASAFHDDLPVSIDGGADNGQFCYLGLIRVDKIHYHGGKLTTGDVILEIQGQKISGYTQRDATLWLKQVSQNGAPVMIKTVPATGSLPRELGAFLITRFQKGSIDHDLQQIIRDNLYMRTVPCTTRAPRPGEANGVDYTFLTIEEFQVLEKSGELLESGIFDGNYYGTPRPSKEPQGQLVKRSQSMGLPGGQAVQGSQPSNDKRKRTRSGSEMLIDGVDEELPPVPMTRKKSLERAHSSSNLGPLPPNWEMAYTDDGHPYFIDHNNETTHWLDPRLAHLQKEAPLDCDDDELPFGWEKVEDPHYGVYYIDHVNRRTQYENPVHTAKKQADDVTNTFPRQKKASEPGTKRSASDNNMNGQVYAGGRPFFSKQPEELRGEFTRASLVKSVRGLGFTIVGANQRDTQFLQIKNVVENGPAYLSGKLKTGDVIVHVNSTCVLGFTHQDVVRLFQSIAPGETVELETCRGYPLNFDPDDPNTEIVTTVAVTLPQEMGTSNTPSLSNGGHNFISPDGNTTAAAVRAGMKSLPDLTRSTTLGLNSTSSLSPSASHDEGSGVMVNTSADGAAIPDLVSLSIHNSNGGLGGLAVGRPEMLTIGIVKGPMGFGFTIADSPYGQRVKQILDQGRCKTLA</sequence>
<evidence type="ECO:0000256" key="2">
    <source>
        <dbReference type="ARBA" id="ARBA00022737"/>
    </source>
</evidence>